<evidence type="ECO:0000313" key="3">
    <source>
        <dbReference type="EMBL" id="KAF2848073.1"/>
    </source>
</evidence>
<evidence type="ECO:0000313" key="4">
    <source>
        <dbReference type="Proteomes" id="UP000799423"/>
    </source>
</evidence>
<dbReference type="GO" id="GO:0016491">
    <property type="term" value="F:oxidoreductase activity"/>
    <property type="evidence" value="ECO:0007669"/>
    <property type="project" value="UniProtKB-KW"/>
</dbReference>
<dbReference type="Proteomes" id="UP000799423">
    <property type="component" value="Unassembled WGS sequence"/>
</dbReference>
<dbReference type="InterPro" id="IPR042098">
    <property type="entry name" value="TauD-like_sf"/>
</dbReference>
<protein>
    <submittedName>
        <fullName evidence="3">Clavaminate synthase-like protein</fullName>
    </submittedName>
</protein>
<dbReference type="AlphaFoldDB" id="A0A6A7AYD1"/>
<evidence type="ECO:0000256" key="1">
    <source>
        <dbReference type="ARBA" id="ARBA00023002"/>
    </source>
</evidence>
<evidence type="ECO:0000259" key="2">
    <source>
        <dbReference type="Pfam" id="PF02668"/>
    </source>
</evidence>
<dbReference type="Gene3D" id="3.60.130.10">
    <property type="entry name" value="Clavaminate synthase-like"/>
    <property type="match status" value="1"/>
</dbReference>
<accession>A0A6A7AYD1</accession>
<proteinExistence type="predicted"/>
<gene>
    <name evidence="3" type="ORF">T440DRAFT_401852</name>
</gene>
<name>A0A6A7AYD1_9PLEO</name>
<keyword evidence="4" id="KW-1185">Reference proteome</keyword>
<reference evidence="3" key="1">
    <citation type="submission" date="2020-01" db="EMBL/GenBank/DDBJ databases">
        <authorList>
            <consortium name="DOE Joint Genome Institute"/>
            <person name="Haridas S."/>
            <person name="Albert R."/>
            <person name="Binder M."/>
            <person name="Bloem J."/>
            <person name="Labutti K."/>
            <person name="Salamov A."/>
            <person name="Andreopoulos B."/>
            <person name="Baker S.E."/>
            <person name="Barry K."/>
            <person name="Bills G."/>
            <person name="Bluhm B.H."/>
            <person name="Cannon C."/>
            <person name="Castanera R."/>
            <person name="Culley D.E."/>
            <person name="Daum C."/>
            <person name="Ezra D."/>
            <person name="Gonzalez J.B."/>
            <person name="Henrissat B."/>
            <person name="Kuo A."/>
            <person name="Liang C."/>
            <person name="Lipzen A."/>
            <person name="Lutzoni F."/>
            <person name="Magnuson J."/>
            <person name="Mondo S."/>
            <person name="Nolan M."/>
            <person name="Ohm R."/>
            <person name="Pangilinan J."/>
            <person name="Park H.-J."/>
            <person name="Ramirez L."/>
            <person name="Alfaro M."/>
            <person name="Sun H."/>
            <person name="Tritt A."/>
            <person name="Yoshinaga Y."/>
            <person name="Zwiers L.-H."/>
            <person name="Turgeon B.G."/>
            <person name="Goodwin S.B."/>
            <person name="Spatafora J.W."/>
            <person name="Crous P.W."/>
            <person name="Grigoriev I.V."/>
        </authorList>
    </citation>
    <scope>NUCLEOTIDE SEQUENCE</scope>
    <source>
        <strain evidence="3">IPT5</strain>
    </source>
</reference>
<dbReference type="SUPFAM" id="SSF51197">
    <property type="entry name" value="Clavaminate synthase-like"/>
    <property type="match status" value="1"/>
</dbReference>
<feature type="domain" description="TauD/TfdA-like" evidence="2">
    <location>
        <begin position="566"/>
        <end position="718"/>
    </location>
</feature>
<dbReference type="PANTHER" id="PTHR37285:SF6">
    <property type="entry name" value="BIOSYNTHESIS PROTEIN, PUTATIVE (AFU_ORTHOLOGUE AFUA_5G02660)-RELATED"/>
    <property type="match status" value="1"/>
</dbReference>
<keyword evidence="1" id="KW-0560">Oxidoreductase</keyword>
<sequence>MAVNIELPAPPSVDDLRFSLLEQRVEVLVQHLSKLGQSPTNSPYLDGKNNGRVLVAPGPKVNGLGVGLPITPAPSTPGVVSTPGTAPATPAIEEEDLFDRPTAKLALQILNIIQRYGQNTAPSDIPWAGKVRFLPAVEQYVKNNDPVRMVLPAFPFKSPNRVDKTLGSLPDLGEELALQHLNGLCESIKEIYEPGATVTITSDGLVYNDLMGISDEEVWEYSTAVRGMIVEKELKYVDTLRIVDILGTHEEKGQDLTREEYLLHAGCYRRELVAMWAPKDFDSREAVRTDKDICMTYKGYIKFLTKDLAHSKLRERMQGTSNPNKRFKKEIEQLAYKMIYRGKAFAAAIASSCKGYVRLSIHPSIGETKLSVPLIPPPAGAPLMTPWHASVVVGVDGSFRLAHADQVRDTHDLVLKNGRPYHWRERSELYDFGDLKVEFEHLYPCGLIIRPAPGASTKPSFREVDMKKIRELSQMQSPVVLRGFSETTDRELFISRAYDLGEVLPWTFGVLQEVKDHGRKDKAHNNVVSNEAMPMHYDGMFKFITQKDENGEDMKDENGKDIKINIPPKFQYFTCIETAPKGTGYTLFAASRLFFKYLPAPYTAERFEAVRWRMDNDGFWDAKIADLPLVVRHPVHNTPCMRWHEPWPASKTKYSTCEITIENDSQEICDVVTEMLYDRRVCLRFSWDQGDILVSDNTAMLHTRTEFTGESDREMWRIHFD</sequence>
<organism evidence="3 4">
    <name type="scientific">Plenodomus tracheiphilus IPT5</name>
    <dbReference type="NCBI Taxonomy" id="1408161"/>
    <lineage>
        <taxon>Eukaryota</taxon>
        <taxon>Fungi</taxon>
        <taxon>Dikarya</taxon>
        <taxon>Ascomycota</taxon>
        <taxon>Pezizomycotina</taxon>
        <taxon>Dothideomycetes</taxon>
        <taxon>Pleosporomycetidae</taxon>
        <taxon>Pleosporales</taxon>
        <taxon>Pleosporineae</taxon>
        <taxon>Leptosphaeriaceae</taxon>
        <taxon>Plenodomus</taxon>
    </lineage>
</organism>
<dbReference type="EMBL" id="MU006320">
    <property type="protein sequence ID" value="KAF2848073.1"/>
    <property type="molecule type" value="Genomic_DNA"/>
</dbReference>
<dbReference type="Pfam" id="PF02668">
    <property type="entry name" value="TauD"/>
    <property type="match status" value="1"/>
</dbReference>
<dbReference type="Pfam" id="PF05141">
    <property type="entry name" value="DIT1_PvcA"/>
    <property type="match status" value="1"/>
</dbReference>
<dbReference type="InterPro" id="IPR003819">
    <property type="entry name" value="TauD/TfdA-like"/>
</dbReference>
<dbReference type="OrthoDB" id="429813at2759"/>
<dbReference type="PANTHER" id="PTHR37285">
    <property type="entry name" value="SPORE WALL MATURATION PROTEIN DIT1"/>
    <property type="match status" value="1"/>
</dbReference>
<dbReference type="InterPro" id="IPR007817">
    <property type="entry name" value="Isocyanide_synthase_DIT1"/>
</dbReference>